<dbReference type="InterPro" id="IPR029058">
    <property type="entry name" value="AB_hydrolase_fold"/>
</dbReference>
<organism evidence="4 5">
    <name type="scientific">Chrysochromulina tobinii</name>
    <dbReference type="NCBI Taxonomy" id="1460289"/>
    <lineage>
        <taxon>Eukaryota</taxon>
        <taxon>Haptista</taxon>
        <taxon>Haptophyta</taxon>
        <taxon>Prymnesiophyceae</taxon>
        <taxon>Prymnesiales</taxon>
        <taxon>Chrysochromulinaceae</taxon>
        <taxon>Chrysochromulina</taxon>
    </lineage>
</organism>
<dbReference type="SMART" id="SM00563">
    <property type="entry name" value="PlsC"/>
    <property type="match status" value="1"/>
</dbReference>
<dbReference type="AlphaFoldDB" id="A0A0M0KET4"/>
<accession>A0A0M0KET4</accession>
<protein>
    <submittedName>
        <fullName evidence="4">Alpha beta hydrolase fold protein</fullName>
    </submittedName>
</protein>
<dbReference type="Gene3D" id="3.40.50.1820">
    <property type="entry name" value="alpha/beta hydrolase"/>
    <property type="match status" value="1"/>
</dbReference>
<keyword evidence="4" id="KW-0378">Hydrolase</keyword>
<feature type="region of interest" description="Disordered" evidence="2">
    <location>
        <begin position="592"/>
        <end position="618"/>
    </location>
</feature>
<proteinExistence type="inferred from homology"/>
<dbReference type="GO" id="GO:0047372">
    <property type="term" value="F:monoacylglycerol lipase activity"/>
    <property type="evidence" value="ECO:0007669"/>
    <property type="project" value="TreeGrafter"/>
</dbReference>
<keyword evidence="5" id="KW-1185">Reference proteome</keyword>
<reference evidence="5" key="1">
    <citation type="journal article" date="2015" name="PLoS Genet.">
        <title>Genome Sequence and Transcriptome Analyses of Chrysochromulina tobin: Metabolic Tools for Enhanced Algal Fitness in the Prominent Order Prymnesiales (Haptophyceae).</title>
        <authorList>
            <person name="Hovde B.T."/>
            <person name="Deodato C.R."/>
            <person name="Hunsperger H.M."/>
            <person name="Ryken S.A."/>
            <person name="Yost W."/>
            <person name="Jha R.K."/>
            <person name="Patterson J."/>
            <person name="Monnat R.J. Jr."/>
            <person name="Barlow S.B."/>
            <person name="Starkenburg S.R."/>
            <person name="Cattolico R.A."/>
        </authorList>
    </citation>
    <scope>NUCLEOTIDE SEQUENCE</scope>
    <source>
        <strain evidence="5">CCMP291</strain>
    </source>
</reference>
<dbReference type="InterPro" id="IPR022742">
    <property type="entry name" value="Hydrolase_4"/>
</dbReference>
<dbReference type="Proteomes" id="UP000037460">
    <property type="component" value="Unassembled WGS sequence"/>
</dbReference>
<evidence type="ECO:0000313" key="4">
    <source>
        <dbReference type="EMBL" id="KOO37077.1"/>
    </source>
</evidence>
<comment type="caution">
    <text evidence="4">The sequence shown here is derived from an EMBL/GenBank/DDBJ whole genome shotgun (WGS) entry which is preliminary data.</text>
</comment>
<dbReference type="InterPro" id="IPR050960">
    <property type="entry name" value="AB_hydrolase_4_sf"/>
</dbReference>
<dbReference type="GO" id="GO:0016746">
    <property type="term" value="F:acyltransferase activity"/>
    <property type="evidence" value="ECO:0007669"/>
    <property type="project" value="InterPro"/>
</dbReference>
<dbReference type="PANTHER" id="PTHR10794">
    <property type="entry name" value="ABHYDROLASE DOMAIN-CONTAINING PROTEIN"/>
    <property type="match status" value="1"/>
</dbReference>
<dbReference type="EMBL" id="JWZX01000594">
    <property type="protein sequence ID" value="KOO37077.1"/>
    <property type="molecule type" value="Genomic_DNA"/>
</dbReference>
<evidence type="ECO:0000256" key="2">
    <source>
        <dbReference type="SAM" id="MobiDB-lite"/>
    </source>
</evidence>
<dbReference type="InterPro" id="IPR002123">
    <property type="entry name" value="Plipid/glycerol_acylTrfase"/>
</dbReference>
<evidence type="ECO:0000313" key="5">
    <source>
        <dbReference type="Proteomes" id="UP000037460"/>
    </source>
</evidence>
<name>A0A0M0KET4_9EUKA</name>
<dbReference type="PANTHER" id="PTHR10794:SF63">
    <property type="entry name" value="ALPHA_BETA HYDROLASE 1, ISOFORM A"/>
    <property type="match status" value="1"/>
</dbReference>
<feature type="domain" description="Phospholipid/glycerol acyltransferase" evidence="3">
    <location>
        <begin position="369"/>
        <end position="508"/>
    </location>
</feature>
<sequence>MRPPTLHYSPTPENEALLRDIPMLLRTYVPNILAWNAHTAGFFGYVKLPKRASRVRQEVVTLPDGGTVALSWSSEPLDGQRVIICFPGINNPSDMGYIMHLSDLLHRQGLGHVAAVDWRGLGGQELRSVTGTPKPYSAAAFGDVGSILTHLRARLPSSPIIGVGWSMGGGMLLRHMGEAGEACELAGAMAVSPLVDLAKNYEHMGSKLINSMYLPIIMGPLLAYLFRHRDALAQGPRACSFWHDVLPALGKHQGLDDCVYGPTWGLAGKEEYWEVSSARPWLGAIRRPTLIVHSEDDPICPVSAMPLDVMAANPFLFTAVTRHGQPVSGWRRSFSKAAVGIIGRGCLATFGCWWGNLTVRGEWDPTCPVIVCAPHVGMTDAYLWMVLGFPRPIIMEAYTKIPVVKTLLRVACALEVPVPSASTIGTAEGAKATRATTAASDAPKAPSATAAVREKILEHKRTFQPGVDDAPIALFPEGITHNGRTILGFFPGAFEGGSSVQPVVLQYKYRHFNMHAFLSTLPEHLLSLFANPSLVIEVDFLPALIPNEAQKADGKLLADAARVSMARASGMALHEMSAKDLRDELKLAAEKARRENEKRLEKEKQKAAGARGEEPMLL</sequence>
<dbReference type="SUPFAM" id="SSF53474">
    <property type="entry name" value="alpha/beta-Hydrolases"/>
    <property type="match status" value="1"/>
</dbReference>
<evidence type="ECO:0000259" key="3">
    <source>
        <dbReference type="SMART" id="SM00563"/>
    </source>
</evidence>
<dbReference type="OrthoDB" id="437070at2759"/>
<dbReference type="Pfam" id="PF12146">
    <property type="entry name" value="Hydrolase_4"/>
    <property type="match status" value="1"/>
</dbReference>
<comment type="similarity">
    <text evidence="1">Belongs to the AB hydrolase superfamily. AB hydrolase 4 family.</text>
</comment>
<dbReference type="GO" id="GO:0034338">
    <property type="term" value="F:short-chain carboxylesterase activity"/>
    <property type="evidence" value="ECO:0007669"/>
    <property type="project" value="TreeGrafter"/>
</dbReference>
<evidence type="ECO:0000256" key="1">
    <source>
        <dbReference type="ARBA" id="ARBA00010884"/>
    </source>
</evidence>
<gene>
    <name evidence="4" type="ORF">Ctob_012125</name>
</gene>